<dbReference type="EMBL" id="BBSA01000009">
    <property type="protein sequence ID" value="GAM63665.1"/>
    <property type="molecule type" value="Genomic_DNA"/>
</dbReference>
<accession>A0A0B8PA28</accession>
<name>A0A0B8PA28_9VIBR</name>
<dbReference type="Proteomes" id="UP000031670">
    <property type="component" value="Unassembled WGS sequence"/>
</dbReference>
<feature type="coiled-coil region" evidence="1">
    <location>
        <begin position="256"/>
        <end position="318"/>
    </location>
</feature>
<evidence type="ECO:0000313" key="4">
    <source>
        <dbReference type="Proteomes" id="UP000031670"/>
    </source>
</evidence>
<feature type="coiled-coil region" evidence="1">
    <location>
        <begin position="342"/>
        <end position="407"/>
    </location>
</feature>
<evidence type="ECO:0000256" key="1">
    <source>
        <dbReference type="SAM" id="Coils"/>
    </source>
</evidence>
<reference evidence="3 4" key="2">
    <citation type="submission" date="2015-01" db="EMBL/GenBank/DDBJ databases">
        <authorList>
            <consortium name="NBRP consortium"/>
            <person name="Sawabe T."/>
            <person name="Meirelles P."/>
            <person name="Feng G."/>
            <person name="Sayaka M."/>
            <person name="Hattori M."/>
            <person name="Ohkuma M."/>
        </authorList>
    </citation>
    <scope>NUCLEOTIDE SEQUENCE [LARGE SCALE GENOMIC DNA]</scope>
    <source>
        <strain evidence="3 4">JCM19232</strain>
    </source>
</reference>
<reference evidence="3 4" key="1">
    <citation type="submission" date="2015-01" db="EMBL/GenBank/DDBJ databases">
        <title>Vibrio sp. C5 JCM 19232 whole genome shotgun sequence.</title>
        <authorList>
            <person name="Sawabe T."/>
            <person name="Meirelles P."/>
            <person name="Feng G."/>
            <person name="Sayaka M."/>
            <person name="Hattori M."/>
            <person name="Ohkuma M."/>
        </authorList>
    </citation>
    <scope>NUCLEOTIDE SEQUENCE [LARGE SCALE GENOMIC DNA]</scope>
    <source>
        <strain evidence="3 4">JCM19232</strain>
    </source>
</reference>
<keyword evidence="1" id="KW-0175">Coiled coil</keyword>
<sequence length="639" mass="67046">MGGLDNALGGTTGAFGSAAGAASRLVAALPLGPIAAIGTAVAVASGSVASAAVQLANYAKEISNLASLSSLSIEDFSSVAYAFQSVGISSEQTADILKDVNDRIGEFNLTGSGGFADALDAVGISADQATEKFKGLSGPDVLVELKKQMDAVNLSSEEQTYVMESLANDSTKLIPLLESEGKALKGLAREHDSVNRVLNEDTLEATKKYNDAVNGLMLRLSNFGNEVLIPIISILGDAAEGFNDLWDAVTGDGDPVEKLDEQINGLNVRIKNQTRQLESLGFAQELQRKALRKQILELEEQKKALEGEKEALEGATIAKKDYAEISITNSAGDGSSSEVDVQQDVHDQLVELEKEFNEKNKELKKQLNEALNELDQERADTQKEIITESNEETLSSWEQLLKDMKEETGQYDEMVLNMTDRFTSGFGDAIASAIVDSENLGDAFEDMSKGIIKSIIAMAGEWVAQKLVIMSVESLMGATAGAAAGASMTAEALAAQQMAALHAFSSTAAIPVVGPGLAPGAALAAEIATAPFVASITGAAATMAGAGAAHGGLTNVPNEQTYLLQRGERVLSPKQNQDFTQFIQSGGGAGGGITINVSGGDNTSPEALARAVERTLRRRTKRTDREIARASARGQKAGA</sequence>
<dbReference type="AlphaFoldDB" id="A0A0B8PA28"/>
<evidence type="ECO:0008006" key="5">
    <source>
        <dbReference type="Google" id="ProtNLM"/>
    </source>
</evidence>
<evidence type="ECO:0000256" key="2">
    <source>
        <dbReference type="SAM" id="MobiDB-lite"/>
    </source>
</evidence>
<organism evidence="3 4">
    <name type="scientific">Vibrio ishigakensis</name>
    <dbReference type="NCBI Taxonomy" id="1481914"/>
    <lineage>
        <taxon>Bacteria</taxon>
        <taxon>Pseudomonadati</taxon>
        <taxon>Pseudomonadota</taxon>
        <taxon>Gammaproteobacteria</taxon>
        <taxon>Vibrionales</taxon>
        <taxon>Vibrionaceae</taxon>
        <taxon>Vibrio</taxon>
    </lineage>
</organism>
<evidence type="ECO:0000313" key="3">
    <source>
        <dbReference type="EMBL" id="GAM63665.1"/>
    </source>
</evidence>
<protein>
    <recommendedName>
        <fullName evidence="5">Phage tail length tape-measure protein</fullName>
    </recommendedName>
</protein>
<proteinExistence type="predicted"/>
<gene>
    <name evidence="3" type="ORF">JCM19232_2645</name>
</gene>
<comment type="caution">
    <text evidence="3">The sequence shown here is derived from an EMBL/GenBank/DDBJ whole genome shotgun (WGS) entry which is preliminary data.</text>
</comment>
<feature type="region of interest" description="Disordered" evidence="2">
    <location>
        <begin position="617"/>
        <end position="639"/>
    </location>
</feature>